<dbReference type="EMBL" id="DVFV01000096">
    <property type="protein sequence ID" value="HIQ91006.1"/>
    <property type="molecule type" value="Genomic_DNA"/>
</dbReference>
<comment type="caution">
    <text evidence="1">The sequence shown here is derived from an EMBL/GenBank/DDBJ whole genome shotgun (WGS) entry which is preliminary data.</text>
</comment>
<sequence length="275" mass="30016">MAINLAKKFSPVVDEKFKTESKSSLVVNSDYDFIGTHSISIYTVGTAPLNDYGRNTAGTSRYGTPEDLDTSIQEVEMEEDKSFTFTIDKMDEDETLGALNAGKALARELDQEVVPYVDKYVYQKMADNAGTTATEDLTAQNTYDSLATANAIQDEASVPEQGRVAVLNPTTHKNLKADDRAVLDTEIGQNMRIKGVVGEMDGDLIQKVPARLLPEKVNFILAHPVATTFAAKLTEYKIHTDAPGVSGSLVEGRIYFTAFVRNNKKAAIYVSKATA</sequence>
<dbReference type="Proteomes" id="UP000886786">
    <property type="component" value="Unassembled WGS sequence"/>
</dbReference>
<proteinExistence type="predicted"/>
<organism evidence="1 2">
    <name type="scientific">Candidatus Coprosoma intestinipullorum</name>
    <dbReference type="NCBI Taxonomy" id="2840752"/>
    <lineage>
        <taxon>Bacteria</taxon>
        <taxon>Bacillati</taxon>
        <taxon>Bacillota</taxon>
        <taxon>Bacillota incertae sedis</taxon>
        <taxon>Candidatus Coprosoma</taxon>
    </lineage>
</organism>
<accession>A0A9D1D030</accession>
<reference evidence="1" key="2">
    <citation type="journal article" date="2021" name="PeerJ">
        <title>Extensive microbial diversity within the chicken gut microbiome revealed by metagenomics and culture.</title>
        <authorList>
            <person name="Gilroy R."/>
            <person name="Ravi A."/>
            <person name="Getino M."/>
            <person name="Pursley I."/>
            <person name="Horton D.L."/>
            <person name="Alikhan N.F."/>
            <person name="Baker D."/>
            <person name="Gharbi K."/>
            <person name="Hall N."/>
            <person name="Watson M."/>
            <person name="Adriaenssens E.M."/>
            <person name="Foster-Nyarko E."/>
            <person name="Jarju S."/>
            <person name="Secka A."/>
            <person name="Antonio M."/>
            <person name="Oren A."/>
            <person name="Chaudhuri R.R."/>
            <person name="La Ragione R."/>
            <person name="Hildebrand F."/>
            <person name="Pallen M.J."/>
        </authorList>
    </citation>
    <scope>NUCLEOTIDE SEQUENCE</scope>
    <source>
        <strain evidence="1">CHK147-3167</strain>
    </source>
</reference>
<name>A0A9D1D030_9FIRM</name>
<evidence type="ECO:0000313" key="2">
    <source>
        <dbReference type="Proteomes" id="UP000886786"/>
    </source>
</evidence>
<evidence type="ECO:0000313" key="1">
    <source>
        <dbReference type="EMBL" id="HIQ91006.1"/>
    </source>
</evidence>
<gene>
    <name evidence="1" type="ORF">IAB27_05230</name>
</gene>
<reference evidence="1" key="1">
    <citation type="submission" date="2020-10" db="EMBL/GenBank/DDBJ databases">
        <authorList>
            <person name="Gilroy R."/>
        </authorList>
    </citation>
    <scope>NUCLEOTIDE SEQUENCE</scope>
    <source>
        <strain evidence="1">CHK147-3167</strain>
    </source>
</reference>
<protein>
    <submittedName>
        <fullName evidence="1">Uncharacterized protein</fullName>
    </submittedName>
</protein>
<dbReference type="AlphaFoldDB" id="A0A9D1D030"/>